<dbReference type="PANTHER" id="PTHR13789:SF309">
    <property type="entry name" value="PUTATIVE (AFU_ORTHOLOGUE AFUA_6G14510)-RELATED"/>
    <property type="match status" value="1"/>
</dbReference>
<dbReference type="InterPro" id="IPR036188">
    <property type="entry name" value="FAD/NAD-bd_sf"/>
</dbReference>
<keyword evidence="1" id="KW-0560">Oxidoreductase</keyword>
<evidence type="ECO:0000256" key="2">
    <source>
        <dbReference type="ARBA" id="ARBA00023033"/>
    </source>
</evidence>
<dbReference type="SUPFAM" id="SSF51905">
    <property type="entry name" value="FAD/NAD(P)-binding domain"/>
    <property type="match status" value="1"/>
</dbReference>
<evidence type="ECO:0000259" key="3">
    <source>
        <dbReference type="Pfam" id="PF01494"/>
    </source>
</evidence>
<dbReference type="InterPro" id="IPR002938">
    <property type="entry name" value="FAD-bd"/>
</dbReference>
<gene>
    <name evidence="4" type="ORF">HDE68_002476</name>
</gene>
<dbReference type="EMBL" id="JACHCE010000003">
    <property type="protein sequence ID" value="MBB5636575.1"/>
    <property type="molecule type" value="Genomic_DNA"/>
</dbReference>
<comment type="caution">
    <text evidence="4">The sequence shown here is derived from an EMBL/GenBank/DDBJ whole genome shotgun (WGS) entry which is preliminary data.</text>
</comment>
<proteinExistence type="predicted"/>
<dbReference type="RefSeq" id="WP_183882256.1">
    <property type="nucleotide sequence ID" value="NZ_JACHCE010000003.1"/>
</dbReference>
<dbReference type="InterPro" id="IPR050493">
    <property type="entry name" value="FAD-dep_Monooxygenase_BioMet"/>
</dbReference>
<dbReference type="Gene3D" id="3.50.50.60">
    <property type="entry name" value="FAD/NAD(P)-binding domain"/>
    <property type="match status" value="1"/>
</dbReference>
<dbReference type="GO" id="GO:0071949">
    <property type="term" value="F:FAD binding"/>
    <property type="evidence" value="ECO:0007669"/>
    <property type="project" value="InterPro"/>
</dbReference>
<protein>
    <submittedName>
        <fullName evidence="4">2-polyprenyl-6-methoxyphenol hydroxylase-like FAD-dependent oxidoreductase</fullName>
    </submittedName>
</protein>
<dbReference type="PANTHER" id="PTHR13789">
    <property type="entry name" value="MONOOXYGENASE"/>
    <property type="match status" value="1"/>
</dbReference>
<evidence type="ECO:0000313" key="4">
    <source>
        <dbReference type="EMBL" id="MBB5636575.1"/>
    </source>
</evidence>
<evidence type="ECO:0000313" key="5">
    <source>
        <dbReference type="Proteomes" id="UP000537204"/>
    </source>
</evidence>
<organism evidence="4 5">
    <name type="scientific">Pedobacter cryoconitis</name>
    <dbReference type="NCBI Taxonomy" id="188932"/>
    <lineage>
        <taxon>Bacteria</taxon>
        <taxon>Pseudomonadati</taxon>
        <taxon>Bacteroidota</taxon>
        <taxon>Sphingobacteriia</taxon>
        <taxon>Sphingobacteriales</taxon>
        <taxon>Sphingobacteriaceae</taxon>
        <taxon>Pedobacter</taxon>
    </lineage>
</organism>
<feature type="domain" description="FAD-binding" evidence="3">
    <location>
        <begin position="2"/>
        <end position="333"/>
    </location>
</feature>
<keyword evidence="2" id="KW-0503">Monooxygenase</keyword>
<sequence>MKVVIIGGGIAGLCMGIYLHQHHFEVSVNERQIFTAVGGHAFLMHHDGIAVLNELAANSGYVLPGRPVYTFTLKDPAGNIITEKPLEDWQCFKRTDLLACLHQLLPTSTLNNNRVFSHFIYEDHKIVAAAFLNGEVEYGDLFIGADGANSIVRRQLFGEVDFESGKVKEVVGIVQHAELAGSLQGKFTKFQQKNIGLSFGLIPTSGTEMVWFMQYDPLLDDIKESVNARSSENYHEQLRELCQNLLKDFPAEVQSVLEHNDFKTSYIWNTRDFDLLPDFHHQNVVLIGDAAHVALPFTSAGTTNAMLDAKILSGCLMDYAEPDTAFKAYYQARAESIKAHVSLGRELRDAFLNPSSLGTIPLISSVLKQ</sequence>
<evidence type="ECO:0000256" key="1">
    <source>
        <dbReference type="ARBA" id="ARBA00023002"/>
    </source>
</evidence>
<dbReference type="Pfam" id="PF01494">
    <property type="entry name" value="FAD_binding_3"/>
    <property type="match status" value="1"/>
</dbReference>
<dbReference type="GO" id="GO:0004497">
    <property type="term" value="F:monooxygenase activity"/>
    <property type="evidence" value="ECO:0007669"/>
    <property type="project" value="UniProtKB-KW"/>
</dbReference>
<dbReference type="AlphaFoldDB" id="A0A7W8ZMC5"/>
<accession>A0A7W8ZMC5</accession>
<name>A0A7W8ZMC5_9SPHI</name>
<dbReference type="Proteomes" id="UP000537204">
    <property type="component" value="Unassembled WGS sequence"/>
</dbReference>
<dbReference type="PRINTS" id="PR00420">
    <property type="entry name" value="RNGMNOXGNASE"/>
</dbReference>
<reference evidence="4 5" key="1">
    <citation type="submission" date="2020-08" db="EMBL/GenBank/DDBJ databases">
        <title>Genomic Encyclopedia of Type Strains, Phase IV (KMG-V): Genome sequencing to study the core and pangenomes of soil and plant-associated prokaryotes.</title>
        <authorList>
            <person name="Whitman W."/>
        </authorList>
    </citation>
    <scope>NUCLEOTIDE SEQUENCE [LARGE SCALE GENOMIC DNA]</scope>
    <source>
        <strain evidence="4 5">S3M1</strain>
    </source>
</reference>